<keyword evidence="4" id="KW-1185">Reference proteome</keyword>
<dbReference type="PROSITE" id="PS51257">
    <property type="entry name" value="PROKAR_LIPOPROTEIN"/>
    <property type="match status" value="1"/>
</dbReference>
<feature type="domain" description="Mce/MlaD" evidence="1">
    <location>
        <begin position="31"/>
        <end position="109"/>
    </location>
</feature>
<dbReference type="RefSeq" id="WP_208255316.1">
    <property type="nucleotide sequence ID" value="NZ_JAGEOJ010000004.1"/>
</dbReference>
<dbReference type="GO" id="GO:0005576">
    <property type="term" value="C:extracellular region"/>
    <property type="evidence" value="ECO:0007669"/>
    <property type="project" value="TreeGrafter"/>
</dbReference>
<evidence type="ECO:0000313" key="3">
    <source>
        <dbReference type="EMBL" id="MBO2447682.1"/>
    </source>
</evidence>
<dbReference type="PANTHER" id="PTHR33371:SF15">
    <property type="entry name" value="LIPOPROTEIN LPRN"/>
    <property type="match status" value="1"/>
</dbReference>
<proteinExistence type="predicted"/>
<dbReference type="InterPro" id="IPR005693">
    <property type="entry name" value="Mce"/>
</dbReference>
<feature type="domain" description="Mammalian cell entry C-terminal" evidence="2">
    <location>
        <begin position="120"/>
        <end position="296"/>
    </location>
</feature>
<organism evidence="3 4">
    <name type="scientific">Actinomadura barringtoniae</name>
    <dbReference type="NCBI Taxonomy" id="1427535"/>
    <lineage>
        <taxon>Bacteria</taxon>
        <taxon>Bacillati</taxon>
        <taxon>Actinomycetota</taxon>
        <taxon>Actinomycetes</taxon>
        <taxon>Streptosporangiales</taxon>
        <taxon>Thermomonosporaceae</taxon>
        <taxon>Actinomadura</taxon>
    </lineage>
</organism>
<dbReference type="Pfam" id="PF11887">
    <property type="entry name" value="Mce4_CUP1"/>
    <property type="match status" value="1"/>
</dbReference>
<reference evidence="3" key="1">
    <citation type="submission" date="2021-03" db="EMBL/GenBank/DDBJ databases">
        <authorList>
            <person name="Kanchanasin P."/>
            <person name="Saeng-In P."/>
            <person name="Phongsopitanun W."/>
            <person name="Yuki M."/>
            <person name="Kudo T."/>
            <person name="Ohkuma M."/>
            <person name="Tanasupawat S."/>
        </authorList>
    </citation>
    <scope>NUCLEOTIDE SEQUENCE</scope>
    <source>
        <strain evidence="3">GKU 128</strain>
    </source>
</reference>
<dbReference type="EMBL" id="JAGEOJ010000004">
    <property type="protein sequence ID" value="MBO2447682.1"/>
    <property type="molecule type" value="Genomic_DNA"/>
</dbReference>
<evidence type="ECO:0000313" key="4">
    <source>
        <dbReference type="Proteomes" id="UP000669179"/>
    </source>
</evidence>
<dbReference type="InterPro" id="IPR052336">
    <property type="entry name" value="MlaD_Phospholipid_Transporter"/>
</dbReference>
<dbReference type="PANTHER" id="PTHR33371">
    <property type="entry name" value="INTERMEMBRANE PHOSPHOLIPID TRANSPORT SYSTEM BINDING PROTEIN MLAD-RELATED"/>
    <property type="match status" value="1"/>
</dbReference>
<protein>
    <submittedName>
        <fullName evidence="3">MCE family protein</fullName>
    </submittedName>
</protein>
<evidence type="ECO:0000259" key="2">
    <source>
        <dbReference type="Pfam" id="PF11887"/>
    </source>
</evidence>
<evidence type="ECO:0000259" key="1">
    <source>
        <dbReference type="Pfam" id="PF02470"/>
    </source>
</evidence>
<dbReference type="InterPro" id="IPR003399">
    <property type="entry name" value="Mce/MlaD"/>
</dbReference>
<comment type="caution">
    <text evidence="3">The sequence shown here is derived from an EMBL/GenBank/DDBJ whole genome shotgun (WGS) entry which is preliminary data.</text>
</comment>
<dbReference type="AlphaFoldDB" id="A0A939T5Z5"/>
<sequence length="339" mass="35871">MRPFRLAGVLALCGSLGGCSIQTLHAPKGPLQISADFADVQNLVAGHSVKIADVAVGSVSKVSLVGSGGAYRSQVTMSIKNGVRIPTGTSAKVTVTSLLGENYVQLQPPPGRQLNQGPFLADHAQITETATTPGFEDIVGRATPLVGALAGGDVPGLVRTAGEAFSGRGPQLHSMIGDAGTLMQTFGRRREELAGAVDDLAKIGKDLAAHQRTLDRLPGRLAETTRLLADDREKILDAVHALSGLARTVNDTVLVGRTDSLRKIIQQIGPTFEVLASDRTRLGDLITHVQEFVQRMPRQVYNGQLLTYPVIEFDSPGGKKADRTPASLADLVRMLGPRP</sequence>
<dbReference type="InterPro" id="IPR024516">
    <property type="entry name" value="Mce_C"/>
</dbReference>
<dbReference type="NCBIfam" id="TIGR00996">
    <property type="entry name" value="Mtu_fam_mce"/>
    <property type="match status" value="1"/>
</dbReference>
<gene>
    <name evidence="3" type="ORF">J4573_11330</name>
</gene>
<accession>A0A939T5Z5</accession>
<name>A0A939T5Z5_9ACTN</name>
<dbReference type="Proteomes" id="UP000669179">
    <property type="component" value="Unassembled WGS sequence"/>
</dbReference>
<dbReference type="Pfam" id="PF02470">
    <property type="entry name" value="MlaD"/>
    <property type="match status" value="1"/>
</dbReference>